<dbReference type="Proteomes" id="UP001374579">
    <property type="component" value="Unassembled WGS sequence"/>
</dbReference>
<feature type="domain" description="Reverse transcriptase" evidence="1">
    <location>
        <begin position="1"/>
        <end position="150"/>
    </location>
</feature>
<comment type="caution">
    <text evidence="2">The sequence shown here is derived from an EMBL/GenBank/DDBJ whole genome shotgun (WGS) entry which is preliminary data.</text>
</comment>
<dbReference type="PROSITE" id="PS50878">
    <property type="entry name" value="RT_POL"/>
    <property type="match status" value="1"/>
</dbReference>
<sequence>MIYHKLSCYGINGPLLNWLTSFLTKRSMKVVLEGTSSESTTVDSGVPQGTVLGPLLFLVHINDLPASVSSHVCLFADDCLLYREINSFTDHQSLQQDLRHLEEWAVSWGMRFNASKCYILSINKSSDFYYQLDNSILQNVRSTPYLGILLSDDMKWSPHISSITKKANCTLGFLRRNLQRCPPCCRQQAYLSLVRPLLEYGAVVWDPYLKKDIDCIERVQRKASRFITGDFRSSTPGSVTRLLEKTGLQPLQQRRQQLHLTFFYRVVEGLVPALPSHQFLTEQKQGRKIRPVRHSDHHTSNIVSQYSRNNSRPYSVPQGRTDQFRNSFFVKTAQDWNLLEDNIVTSKSIGIFKAKLAAVHHH</sequence>
<evidence type="ECO:0000313" key="3">
    <source>
        <dbReference type="Proteomes" id="UP001374579"/>
    </source>
</evidence>
<protein>
    <recommendedName>
        <fullName evidence="1">Reverse transcriptase domain-containing protein</fullName>
    </recommendedName>
</protein>
<keyword evidence="3" id="KW-1185">Reference proteome</keyword>
<dbReference type="AlphaFoldDB" id="A0AAN9B5C7"/>
<organism evidence="2 3">
    <name type="scientific">Littorina saxatilis</name>
    <dbReference type="NCBI Taxonomy" id="31220"/>
    <lineage>
        <taxon>Eukaryota</taxon>
        <taxon>Metazoa</taxon>
        <taxon>Spiralia</taxon>
        <taxon>Lophotrochozoa</taxon>
        <taxon>Mollusca</taxon>
        <taxon>Gastropoda</taxon>
        <taxon>Caenogastropoda</taxon>
        <taxon>Littorinimorpha</taxon>
        <taxon>Littorinoidea</taxon>
        <taxon>Littorinidae</taxon>
        <taxon>Littorina</taxon>
    </lineage>
</organism>
<dbReference type="EMBL" id="JBAMIC010000013">
    <property type="protein sequence ID" value="KAK7097795.1"/>
    <property type="molecule type" value="Genomic_DNA"/>
</dbReference>
<gene>
    <name evidence="2" type="ORF">V1264_004723</name>
</gene>
<dbReference type="PANTHER" id="PTHR33332">
    <property type="entry name" value="REVERSE TRANSCRIPTASE DOMAIN-CONTAINING PROTEIN"/>
    <property type="match status" value="1"/>
</dbReference>
<proteinExistence type="predicted"/>
<reference evidence="2 3" key="1">
    <citation type="submission" date="2024-02" db="EMBL/GenBank/DDBJ databases">
        <title>Chromosome-scale genome assembly of the rough periwinkle Littorina saxatilis.</title>
        <authorList>
            <person name="De Jode A."/>
            <person name="Faria R."/>
            <person name="Formenti G."/>
            <person name="Sims Y."/>
            <person name="Smith T.P."/>
            <person name="Tracey A."/>
            <person name="Wood J.M.D."/>
            <person name="Zagrodzka Z.B."/>
            <person name="Johannesson K."/>
            <person name="Butlin R.K."/>
            <person name="Leder E.H."/>
        </authorList>
    </citation>
    <scope>NUCLEOTIDE SEQUENCE [LARGE SCALE GENOMIC DNA]</scope>
    <source>
        <strain evidence="2">Snail1</strain>
        <tissue evidence="2">Muscle</tissue>
    </source>
</reference>
<dbReference type="Pfam" id="PF00078">
    <property type="entry name" value="RVT_1"/>
    <property type="match status" value="1"/>
</dbReference>
<dbReference type="InterPro" id="IPR043502">
    <property type="entry name" value="DNA/RNA_pol_sf"/>
</dbReference>
<evidence type="ECO:0000313" key="2">
    <source>
        <dbReference type="EMBL" id="KAK7097795.1"/>
    </source>
</evidence>
<accession>A0AAN9B5C7</accession>
<evidence type="ECO:0000259" key="1">
    <source>
        <dbReference type="PROSITE" id="PS50878"/>
    </source>
</evidence>
<dbReference type="PRINTS" id="PR01345">
    <property type="entry name" value="CERVTRCPTASE"/>
</dbReference>
<name>A0AAN9B5C7_9CAEN</name>
<dbReference type="SUPFAM" id="SSF56672">
    <property type="entry name" value="DNA/RNA polymerases"/>
    <property type="match status" value="1"/>
</dbReference>
<dbReference type="InterPro" id="IPR000477">
    <property type="entry name" value="RT_dom"/>
</dbReference>